<name>A0A0E9QX67_ANGAN</name>
<proteinExistence type="predicted"/>
<dbReference type="AlphaFoldDB" id="A0A0E9QX67"/>
<organism evidence="1">
    <name type="scientific">Anguilla anguilla</name>
    <name type="common">European freshwater eel</name>
    <name type="synonym">Muraena anguilla</name>
    <dbReference type="NCBI Taxonomy" id="7936"/>
    <lineage>
        <taxon>Eukaryota</taxon>
        <taxon>Metazoa</taxon>
        <taxon>Chordata</taxon>
        <taxon>Craniata</taxon>
        <taxon>Vertebrata</taxon>
        <taxon>Euteleostomi</taxon>
        <taxon>Actinopterygii</taxon>
        <taxon>Neopterygii</taxon>
        <taxon>Teleostei</taxon>
        <taxon>Anguilliformes</taxon>
        <taxon>Anguillidae</taxon>
        <taxon>Anguilla</taxon>
    </lineage>
</organism>
<reference evidence="1" key="2">
    <citation type="journal article" date="2015" name="Fish Shellfish Immunol.">
        <title>Early steps in the European eel (Anguilla anguilla)-Vibrio vulnificus interaction in the gills: Role of the RtxA13 toxin.</title>
        <authorList>
            <person name="Callol A."/>
            <person name="Pajuelo D."/>
            <person name="Ebbesson L."/>
            <person name="Teles M."/>
            <person name="MacKenzie S."/>
            <person name="Amaro C."/>
        </authorList>
    </citation>
    <scope>NUCLEOTIDE SEQUENCE</scope>
</reference>
<sequence length="31" mass="3395">MINFSSFTKCVFSNIHLASAEARVYVSTVDG</sequence>
<accession>A0A0E9QX67</accession>
<evidence type="ECO:0000313" key="1">
    <source>
        <dbReference type="EMBL" id="JAH21429.1"/>
    </source>
</evidence>
<reference evidence="1" key="1">
    <citation type="submission" date="2014-11" db="EMBL/GenBank/DDBJ databases">
        <authorList>
            <person name="Amaro Gonzalez C."/>
        </authorList>
    </citation>
    <scope>NUCLEOTIDE SEQUENCE</scope>
</reference>
<protein>
    <submittedName>
        <fullName evidence="1">Uncharacterized protein</fullName>
    </submittedName>
</protein>
<dbReference type="EMBL" id="GBXM01087148">
    <property type="protein sequence ID" value="JAH21429.1"/>
    <property type="molecule type" value="Transcribed_RNA"/>
</dbReference>